<sequence length="174" mass="20155">MKAKITLYLFFLGVFSSVIAQDKDPYLQKVQTLDSTLETLYSVISGEKGEARNWDLFRYLFSKDAKLIPSGKGKDGIYKVRYLSSDDYIASSGKWLVENGFFEKEIGRKVDSFGAITQVFSAYESFKSQKDTKPFMRGINSVQLLNDGSRWWIVNIYWMQESDEFPIPEKYLRN</sequence>
<keyword evidence="1" id="KW-0732">Signal</keyword>
<reference evidence="2 3" key="1">
    <citation type="submission" date="2023-09" db="EMBL/GenBank/DDBJ databases">
        <authorList>
            <person name="Rey-Velasco X."/>
        </authorList>
    </citation>
    <scope>NUCLEOTIDE SEQUENCE [LARGE SCALE GENOMIC DNA]</scope>
    <source>
        <strain evidence="2 3">W242</strain>
    </source>
</reference>
<evidence type="ECO:0000313" key="2">
    <source>
        <dbReference type="EMBL" id="MDT0555634.1"/>
    </source>
</evidence>
<evidence type="ECO:0000256" key="1">
    <source>
        <dbReference type="SAM" id="SignalP"/>
    </source>
</evidence>
<evidence type="ECO:0008006" key="4">
    <source>
        <dbReference type="Google" id="ProtNLM"/>
    </source>
</evidence>
<protein>
    <recommendedName>
        <fullName evidence="4">Nuclear transport factor 2 family protein</fullName>
    </recommendedName>
</protein>
<feature type="signal peptide" evidence="1">
    <location>
        <begin position="1"/>
        <end position="20"/>
    </location>
</feature>
<dbReference type="RefSeq" id="WP_311332584.1">
    <property type="nucleotide sequence ID" value="NZ_JAVRHZ010000002.1"/>
</dbReference>
<dbReference type="Proteomes" id="UP001254488">
    <property type="component" value="Unassembled WGS sequence"/>
</dbReference>
<dbReference type="EMBL" id="JAVRHZ010000002">
    <property type="protein sequence ID" value="MDT0555634.1"/>
    <property type="molecule type" value="Genomic_DNA"/>
</dbReference>
<name>A0ABU2YBR2_9FLAO</name>
<organism evidence="2 3">
    <name type="scientific">Patiriisocius hiemis</name>
    <dbReference type="NCBI Taxonomy" id="3075604"/>
    <lineage>
        <taxon>Bacteria</taxon>
        <taxon>Pseudomonadati</taxon>
        <taxon>Bacteroidota</taxon>
        <taxon>Flavobacteriia</taxon>
        <taxon>Flavobacteriales</taxon>
        <taxon>Flavobacteriaceae</taxon>
        <taxon>Patiriisocius</taxon>
    </lineage>
</organism>
<evidence type="ECO:0000313" key="3">
    <source>
        <dbReference type="Proteomes" id="UP001254488"/>
    </source>
</evidence>
<keyword evidence="3" id="KW-1185">Reference proteome</keyword>
<dbReference type="Gene3D" id="3.10.450.50">
    <property type="match status" value="1"/>
</dbReference>
<accession>A0ABU2YBR2</accession>
<comment type="caution">
    <text evidence="2">The sequence shown here is derived from an EMBL/GenBank/DDBJ whole genome shotgun (WGS) entry which is preliminary data.</text>
</comment>
<proteinExistence type="predicted"/>
<gene>
    <name evidence="2" type="ORF">RM538_06440</name>
</gene>
<feature type="chain" id="PRO_5047454849" description="Nuclear transport factor 2 family protein" evidence="1">
    <location>
        <begin position="21"/>
        <end position="174"/>
    </location>
</feature>